<dbReference type="Gene3D" id="3.10.20.90">
    <property type="entry name" value="Phosphatidylinositol 3-kinase Catalytic Subunit, Chain A, domain 1"/>
    <property type="match status" value="1"/>
</dbReference>
<gene>
    <name evidence="4" type="ORF">WG66_3157</name>
</gene>
<feature type="compositionally biased region" description="Basic and acidic residues" evidence="1">
    <location>
        <begin position="87"/>
        <end position="108"/>
    </location>
</feature>
<feature type="region of interest" description="Disordered" evidence="1">
    <location>
        <begin position="86"/>
        <end position="119"/>
    </location>
</feature>
<feature type="domain" description="WLM" evidence="3">
    <location>
        <begin position="120"/>
        <end position="305"/>
    </location>
</feature>
<dbReference type="AlphaFoldDB" id="A0A0W0G6S1"/>
<dbReference type="SMART" id="SM00213">
    <property type="entry name" value="UBQ"/>
    <property type="match status" value="1"/>
</dbReference>
<dbReference type="Pfam" id="PF08325">
    <property type="entry name" value="WLM"/>
    <property type="match status" value="1"/>
</dbReference>
<dbReference type="PANTHER" id="PTHR47795:SF1">
    <property type="entry name" value="DNA-DEPENDENT METALLOPROTEASE WSS1 HOMOLOG 2"/>
    <property type="match status" value="1"/>
</dbReference>
<evidence type="ECO:0000259" key="3">
    <source>
        <dbReference type="PROSITE" id="PS51397"/>
    </source>
</evidence>
<dbReference type="Proteomes" id="UP000054988">
    <property type="component" value="Unassembled WGS sequence"/>
</dbReference>
<dbReference type="InterPro" id="IPR000626">
    <property type="entry name" value="Ubiquitin-like_dom"/>
</dbReference>
<evidence type="ECO:0000313" key="5">
    <source>
        <dbReference type="Proteomes" id="UP000054988"/>
    </source>
</evidence>
<evidence type="ECO:0000313" key="4">
    <source>
        <dbReference type="EMBL" id="KTB44262.1"/>
    </source>
</evidence>
<name>A0A0W0G6S1_MONRR</name>
<accession>A0A0W0G6S1</accession>
<dbReference type="PROSITE" id="PS51397">
    <property type="entry name" value="WLM"/>
    <property type="match status" value="1"/>
</dbReference>
<feature type="domain" description="Ubiquitin-like" evidence="2">
    <location>
        <begin position="7"/>
        <end position="79"/>
    </location>
</feature>
<dbReference type="eggNOG" id="KOG4842">
    <property type="taxonomic scope" value="Eukaryota"/>
</dbReference>
<dbReference type="EMBL" id="LATX01000961">
    <property type="protein sequence ID" value="KTB44262.1"/>
    <property type="molecule type" value="Genomic_DNA"/>
</dbReference>
<dbReference type="PANTHER" id="PTHR47795">
    <property type="entry name" value="UBIQUITIN AND WLM DOMAIN-CONTAINING METALLOPROTEASE SPCC1442.07C"/>
    <property type="match status" value="1"/>
</dbReference>
<dbReference type="Pfam" id="PF00240">
    <property type="entry name" value="ubiquitin"/>
    <property type="match status" value="1"/>
</dbReference>
<reference evidence="4 5" key="1">
    <citation type="submission" date="2015-12" db="EMBL/GenBank/DDBJ databases">
        <title>Draft genome sequence of Moniliophthora roreri, the causal agent of frosty pod rot of cacao.</title>
        <authorList>
            <person name="Aime M.C."/>
            <person name="Diaz-Valderrama J.R."/>
            <person name="Kijpornyongpan T."/>
            <person name="Phillips-Mora W."/>
        </authorList>
    </citation>
    <scope>NUCLEOTIDE SEQUENCE [LARGE SCALE GENOMIC DNA]</scope>
    <source>
        <strain evidence="4 5">MCA 2952</strain>
    </source>
</reference>
<proteinExistence type="predicted"/>
<protein>
    <submittedName>
        <fullName evidence="4">Putative WLM-domain-containing protein</fullName>
    </submittedName>
</protein>
<dbReference type="SUPFAM" id="SSF54236">
    <property type="entry name" value="Ubiquitin-like"/>
    <property type="match status" value="1"/>
</dbReference>
<organism evidence="4 5">
    <name type="scientific">Moniliophthora roreri</name>
    <name type="common">Frosty pod rot fungus</name>
    <name type="synonym">Monilia roreri</name>
    <dbReference type="NCBI Taxonomy" id="221103"/>
    <lineage>
        <taxon>Eukaryota</taxon>
        <taxon>Fungi</taxon>
        <taxon>Dikarya</taxon>
        <taxon>Basidiomycota</taxon>
        <taxon>Agaricomycotina</taxon>
        <taxon>Agaricomycetes</taxon>
        <taxon>Agaricomycetidae</taxon>
        <taxon>Agaricales</taxon>
        <taxon>Marasmiineae</taxon>
        <taxon>Marasmiaceae</taxon>
        <taxon>Moniliophthora</taxon>
    </lineage>
</organism>
<dbReference type="InterPro" id="IPR013536">
    <property type="entry name" value="WLM_dom"/>
</dbReference>
<evidence type="ECO:0000259" key="2">
    <source>
        <dbReference type="PROSITE" id="PS50053"/>
    </source>
</evidence>
<dbReference type="InterPro" id="IPR029071">
    <property type="entry name" value="Ubiquitin-like_domsf"/>
</dbReference>
<evidence type="ECO:0000256" key="1">
    <source>
        <dbReference type="SAM" id="MobiDB-lite"/>
    </source>
</evidence>
<dbReference type="GO" id="GO:0070628">
    <property type="term" value="F:proteasome binding"/>
    <property type="evidence" value="ECO:0007669"/>
    <property type="project" value="TreeGrafter"/>
</dbReference>
<sequence length="323" mass="35997">MESSNGITVAISHRGQNYSLSLLPDSTLSLLQQRLEELTSIPPSLQKLLYKGSKAKHSNGDDTTLSEAGIKDGTKIQLIGTTPKQLDGLKAEESEQQRKERIMRERAARAPTKLRSTGRANTSALSYRFHEIVPLPHLPNPEAARTMLNRLSDDPAIQHIMQKHQFSVGILTELAPHEHPELLGLNVNAGQQIKLRIRTNAYDGFRAYREIRKVLCHELTHNVWGDHDNNFKELNSKLNREVGEYERSVSTGTHTLVDGLDDVYEPSAEAEAEARAYVLGGNGSIPQTADERRRRILEATLSRLRKEDEELEDSCGTAGPSAL</sequence>
<dbReference type="PROSITE" id="PS50053">
    <property type="entry name" value="UBIQUITIN_2"/>
    <property type="match status" value="1"/>
</dbReference>
<comment type="caution">
    <text evidence="4">The sequence shown here is derived from an EMBL/GenBank/DDBJ whole genome shotgun (WGS) entry which is preliminary data.</text>
</comment>